<dbReference type="RefSeq" id="WP_191206173.1">
    <property type="nucleotide sequence ID" value="NZ_JACXZA010000007.1"/>
</dbReference>
<feature type="transmembrane region" description="Helical" evidence="1">
    <location>
        <begin position="54"/>
        <end position="79"/>
    </location>
</feature>
<gene>
    <name evidence="2" type="ORF">H8B09_24110</name>
</gene>
<organism evidence="2 3">
    <name type="scientific">Paenibacillus terricola</name>
    <dbReference type="NCBI Taxonomy" id="2763503"/>
    <lineage>
        <taxon>Bacteria</taxon>
        <taxon>Bacillati</taxon>
        <taxon>Bacillota</taxon>
        <taxon>Bacilli</taxon>
        <taxon>Bacillales</taxon>
        <taxon>Paenibacillaceae</taxon>
        <taxon>Paenibacillus</taxon>
    </lineage>
</organism>
<name>A0ABR8N107_9BACL</name>
<dbReference type="Proteomes" id="UP000609346">
    <property type="component" value="Unassembled WGS sequence"/>
</dbReference>
<keyword evidence="3" id="KW-1185">Reference proteome</keyword>
<keyword evidence="1" id="KW-0812">Transmembrane</keyword>
<proteinExistence type="predicted"/>
<evidence type="ECO:0000256" key="1">
    <source>
        <dbReference type="SAM" id="Phobius"/>
    </source>
</evidence>
<keyword evidence="1" id="KW-1133">Transmembrane helix</keyword>
<keyword evidence="1" id="KW-0472">Membrane</keyword>
<sequence length="220" mass="24688">MYIRKAAARKWLFGLLAFLAVGIGLYAFTFYGTIDSARNSGFAEGKAEDHLPDLWYTFIWLHAISAGTALGIGWLQFIRKIRRRNPNVHRIVGYLYSAGIAVGGVTGLYVAWYADGGLSGRIGFTALALVWLYTLFRGLKSIIVDRNQVEHSWWFIRNYALTCAAITLRVYVPIAAGLFGITDNNDSFTVIAWLCWIPNLLFAEMLISGRGQSRQRPIEL</sequence>
<feature type="transmembrane region" description="Helical" evidence="1">
    <location>
        <begin position="91"/>
        <end position="112"/>
    </location>
</feature>
<dbReference type="EMBL" id="JACXZA010000007">
    <property type="protein sequence ID" value="MBD3921867.1"/>
    <property type="molecule type" value="Genomic_DNA"/>
</dbReference>
<feature type="transmembrane region" description="Helical" evidence="1">
    <location>
        <begin position="159"/>
        <end position="181"/>
    </location>
</feature>
<comment type="caution">
    <text evidence="2">The sequence shown here is derived from an EMBL/GenBank/DDBJ whole genome shotgun (WGS) entry which is preliminary data.</text>
</comment>
<protein>
    <submittedName>
        <fullName evidence="2">DUF2306 domain-containing protein</fullName>
    </submittedName>
</protein>
<feature type="transmembrane region" description="Helical" evidence="1">
    <location>
        <begin position="12"/>
        <end position="34"/>
    </location>
</feature>
<reference evidence="2 3" key="1">
    <citation type="submission" date="2020-09" db="EMBL/GenBank/DDBJ databases">
        <title>Paenibacillus sp. strain PR3 16S rRNA gene Genome sequencing and assembly.</title>
        <authorList>
            <person name="Kim J."/>
        </authorList>
    </citation>
    <scope>NUCLEOTIDE SEQUENCE [LARGE SCALE GENOMIC DNA]</scope>
    <source>
        <strain evidence="2 3">PR3</strain>
    </source>
</reference>
<feature type="transmembrane region" description="Helical" evidence="1">
    <location>
        <begin position="118"/>
        <end position="139"/>
    </location>
</feature>
<dbReference type="InterPro" id="IPR018750">
    <property type="entry name" value="DUF2306_membrane"/>
</dbReference>
<accession>A0ABR8N107</accession>
<evidence type="ECO:0000313" key="2">
    <source>
        <dbReference type="EMBL" id="MBD3921867.1"/>
    </source>
</evidence>
<dbReference type="Pfam" id="PF10067">
    <property type="entry name" value="DUF2306"/>
    <property type="match status" value="1"/>
</dbReference>
<evidence type="ECO:0000313" key="3">
    <source>
        <dbReference type="Proteomes" id="UP000609346"/>
    </source>
</evidence>
<feature type="transmembrane region" description="Helical" evidence="1">
    <location>
        <begin position="187"/>
        <end position="207"/>
    </location>
</feature>